<dbReference type="Proteomes" id="UP000827872">
    <property type="component" value="Linkage Group LG04"/>
</dbReference>
<evidence type="ECO:0000313" key="1">
    <source>
        <dbReference type="EMBL" id="KAH8005927.1"/>
    </source>
</evidence>
<accession>A0ACB8FKU9</accession>
<name>A0ACB8FKU9_9SAUR</name>
<dbReference type="EMBL" id="CM037617">
    <property type="protein sequence ID" value="KAH8005927.1"/>
    <property type="molecule type" value="Genomic_DNA"/>
</dbReference>
<organism evidence="1 2">
    <name type="scientific">Sphaerodactylus townsendi</name>
    <dbReference type="NCBI Taxonomy" id="933632"/>
    <lineage>
        <taxon>Eukaryota</taxon>
        <taxon>Metazoa</taxon>
        <taxon>Chordata</taxon>
        <taxon>Craniata</taxon>
        <taxon>Vertebrata</taxon>
        <taxon>Euteleostomi</taxon>
        <taxon>Lepidosauria</taxon>
        <taxon>Squamata</taxon>
        <taxon>Bifurcata</taxon>
        <taxon>Gekkota</taxon>
        <taxon>Sphaerodactylidae</taxon>
        <taxon>Sphaerodactylus</taxon>
    </lineage>
</organism>
<proteinExistence type="predicted"/>
<protein>
    <submittedName>
        <fullName evidence="1">Protein sidekick-1</fullName>
    </submittedName>
</protein>
<keyword evidence="2" id="KW-1185">Reference proteome</keyword>
<evidence type="ECO:0000313" key="2">
    <source>
        <dbReference type="Proteomes" id="UP000827872"/>
    </source>
</evidence>
<reference evidence="1" key="1">
    <citation type="submission" date="2021-08" db="EMBL/GenBank/DDBJ databases">
        <title>The first chromosome-level gecko genome reveals the dynamic sex chromosomes of Neotropical dwarf geckos (Sphaerodactylidae: Sphaerodactylus).</title>
        <authorList>
            <person name="Pinto B.J."/>
            <person name="Keating S.E."/>
            <person name="Gamble T."/>
        </authorList>
    </citation>
    <scope>NUCLEOTIDE SEQUENCE</scope>
    <source>
        <strain evidence="1">TG3544</strain>
    </source>
</reference>
<sequence>MDVKMMSQHGATNNSGWNFMAPTPLSERSSRQVPSAPPENVSAEAVSSTQILLRWAAVPEPEQNGLILGYKVLFWAKDVESTLSSQVVRGNHTLSVLLAGLRKYVLYEIQVLAFTRIGDGVPSSPAVIERTKDDGLLDQSGLCEIMSLEEEEGRCVSSHLLSAMRLTKGY</sequence>
<gene>
    <name evidence="1" type="primary">SDK1_4</name>
    <name evidence="1" type="ORF">K3G42_031511</name>
</gene>
<comment type="caution">
    <text evidence="1">The sequence shown here is derived from an EMBL/GenBank/DDBJ whole genome shotgun (WGS) entry which is preliminary data.</text>
</comment>